<keyword evidence="8" id="KW-0970">Cilium biogenesis/degradation</keyword>
<feature type="transmembrane region" description="Helical" evidence="14">
    <location>
        <begin position="21"/>
        <end position="42"/>
    </location>
</feature>
<keyword evidence="11 14" id="KW-0472">Membrane</keyword>
<evidence type="ECO:0000256" key="1">
    <source>
        <dbReference type="ARBA" id="ARBA00003709"/>
    </source>
</evidence>
<dbReference type="GO" id="GO:0005774">
    <property type="term" value="C:vacuolar membrane"/>
    <property type="evidence" value="ECO:0007669"/>
    <property type="project" value="UniProtKB-SubCell"/>
</dbReference>
<evidence type="ECO:0000256" key="4">
    <source>
        <dbReference type="ARBA" id="ARBA00010572"/>
    </source>
</evidence>
<dbReference type="PANTHER" id="PTHR13306:SF6">
    <property type="entry name" value="TRANSMEMBRANE PROTEIN 138"/>
    <property type="match status" value="1"/>
</dbReference>
<comment type="similarity">
    <text evidence="4">Belongs to the TMEM138 family.</text>
</comment>
<keyword evidence="13" id="KW-0966">Cell projection</keyword>
<keyword evidence="6" id="KW-0926">Vacuole</keyword>
<evidence type="ECO:0000256" key="7">
    <source>
        <dbReference type="ARBA" id="ARBA00022692"/>
    </source>
</evidence>
<dbReference type="GO" id="GO:0005929">
    <property type="term" value="C:cilium"/>
    <property type="evidence" value="ECO:0007669"/>
    <property type="project" value="UniProtKB-SubCell"/>
</dbReference>
<reference evidence="16" key="1">
    <citation type="submission" date="2024-02" db="UniProtKB">
        <authorList>
            <consortium name="WormBaseParasite"/>
        </authorList>
    </citation>
    <scope>IDENTIFICATION</scope>
</reference>
<protein>
    <recommendedName>
        <fullName evidence="5">Transmembrane protein 138</fullName>
    </recommendedName>
</protein>
<evidence type="ECO:0000256" key="12">
    <source>
        <dbReference type="ARBA" id="ARBA00023180"/>
    </source>
</evidence>
<dbReference type="PANTHER" id="PTHR13306">
    <property type="entry name" value="TRANSMEMBRANE PROTEIN 138"/>
    <property type="match status" value="1"/>
</dbReference>
<evidence type="ECO:0000256" key="14">
    <source>
        <dbReference type="SAM" id="Phobius"/>
    </source>
</evidence>
<evidence type="ECO:0000256" key="10">
    <source>
        <dbReference type="ARBA" id="ARBA00023069"/>
    </source>
</evidence>
<keyword evidence="12" id="KW-0325">Glycoprotein</keyword>
<keyword evidence="15" id="KW-1185">Reference proteome</keyword>
<organism evidence="15 16">
    <name type="scientific">Mesorhabditis belari</name>
    <dbReference type="NCBI Taxonomy" id="2138241"/>
    <lineage>
        <taxon>Eukaryota</taxon>
        <taxon>Metazoa</taxon>
        <taxon>Ecdysozoa</taxon>
        <taxon>Nematoda</taxon>
        <taxon>Chromadorea</taxon>
        <taxon>Rhabditida</taxon>
        <taxon>Rhabditina</taxon>
        <taxon>Rhabditomorpha</taxon>
        <taxon>Rhabditoidea</taxon>
        <taxon>Rhabditidae</taxon>
        <taxon>Mesorhabditinae</taxon>
        <taxon>Mesorhabditis</taxon>
    </lineage>
</organism>
<evidence type="ECO:0000256" key="11">
    <source>
        <dbReference type="ARBA" id="ARBA00023136"/>
    </source>
</evidence>
<evidence type="ECO:0000256" key="5">
    <source>
        <dbReference type="ARBA" id="ARBA00014515"/>
    </source>
</evidence>
<evidence type="ECO:0000313" key="16">
    <source>
        <dbReference type="WBParaSite" id="MBELARI_LOCUS16060"/>
    </source>
</evidence>
<keyword evidence="9 14" id="KW-1133">Transmembrane helix</keyword>
<dbReference type="Proteomes" id="UP000887575">
    <property type="component" value="Unassembled WGS sequence"/>
</dbReference>
<keyword evidence="7 14" id="KW-0812">Transmembrane</keyword>
<evidence type="ECO:0000313" key="15">
    <source>
        <dbReference type="Proteomes" id="UP000887575"/>
    </source>
</evidence>
<accession>A0AAF3J4Q6</accession>
<evidence type="ECO:0000256" key="6">
    <source>
        <dbReference type="ARBA" id="ARBA00022554"/>
    </source>
</evidence>
<name>A0AAF3J4Q6_9BILA</name>
<dbReference type="Pfam" id="PF14935">
    <property type="entry name" value="TMEM138"/>
    <property type="match status" value="1"/>
</dbReference>
<keyword evidence="10" id="KW-0969">Cilium</keyword>
<evidence type="ECO:0000256" key="3">
    <source>
        <dbReference type="ARBA" id="ARBA00004138"/>
    </source>
</evidence>
<dbReference type="AlphaFoldDB" id="A0AAF3J4Q6"/>
<dbReference type="GO" id="GO:0030030">
    <property type="term" value="P:cell projection organization"/>
    <property type="evidence" value="ECO:0007669"/>
    <property type="project" value="UniProtKB-KW"/>
</dbReference>
<evidence type="ECO:0000256" key="13">
    <source>
        <dbReference type="ARBA" id="ARBA00023273"/>
    </source>
</evidence>
<feature type="transmembrane region" description="Helical" evidence="14">
    <location>
        <begin position="48"/>
        <end position="74"/>
    </location>
</feature>
<evidence type="ECO:0000256" key="8">
    <source>
        <dbReference type="ARBA" id="ARBA00022794"/>
    </source>
</evidence>
<comment type="subcellular location">
    <subcellularLocation>
        <location evidence="3">Cell projection</location>
        <location evidence="3">Cilium</location>
    </subcellularLocation>
    <subcellularLocation>
        <location evidence="2">Vacuole membrane</location>
        <topology evidence="2">Multi-pass membrane protein</topology>
    </subcellularLocation>
</comment>
<dbReference type="InterPro" id="IPR024133">
    <property type="entry name" value="TM_138"/>
</dbReference>
<proteinExistence type="inferred from homology"/>
<comment type="function">
    <text evidence="1">Required for ciliogenesis.</text>
</comment>
<dbReference type="WBParaSite" id="MBELARI_LOCUS16060">
    <property type="protein sequence ID" value="MBELARI_LOCUS16060"/>
    <property type="gene ID" value="MBELARI_LOCUS16060"/>
</dbReference>
<feature type="transmembrane region" description="Helical" evidence="14">
    <location>
        <begin position="81"/>
        <end position="103"/>
    </location>
</feature>
<sequence>MATGAKDLLIALQLGMIFADLIFNLADVLLYADNMILLMIYILQGTNLVLCIIVLVISFSSTFVFQAGLISLLLKEFSPTLLVSVLYLIASIALHVFTLGARWRAPDYIPWTSEWLTGLYTLQRIMAIIFYAYYKRTAFLLTDPRLHSDNKWLRNQIRMQPH</sequence>
<evidence type="ECO:0000256" key="2">
    <source>
        <dbReference type="ARBA" id="ARBA00004128"/>
    </source>
</evidence>
<evidence type="ECO:0000256" key="9">
    <source>
        <dbReference type="ARBA" id="ARBA00022989"/>
    </source>
</evidence>